<dbReference type="InParanoid" id="A0A136J9H2"/>
<gene>
    <name evidence="1" type="ORF">Micbo1qcDRAFT_39355</name>
</gene>
<dbReference type="AlphaFoldDB" id="A0A136J9H2"/>
<keyword evidence="2" id="KW-1185">Reference proteome</keyword>
<evidence type="ECO:0000313" key="1">
    <source>
        <dbReference type="EMBL" id="KXJ93827.1"/>
    </source>
</evidence>
<dbReference type="EMBL" id="KQ964247">
    <property type="protein sequence ID" value="KXJ93827.1"/>
    <property type="molecule type" value="Genomic_DNA"/>
</dbReference>
<protein>
    <submittedName>
        <fullName evidence="1">Uncharacterized protein</fullName>
    </submittedName>
</protein>
<accession>A0A136J9H2</accession>
<sequence length="158" mass="17854">MVLGRILATMADFCMGNNTVSSLAKGASHEISGQHISGIRIQQHIVDIGTRYWGPFVCRLRDSQHIAATATRHISMVMLHQQMVSDAWQGATKGGFSYRGLDMSGLTLDRKSSFSWCERYGIFPRAHFCFTFCRHCRLGFLVIYKGKGREHERGRVRA</sequence>
<organism evidence="1 2">
    <name type="scientific">Microdochium bolleyi</name>
    <dbReference type="NCBI Taxonomy" id="196109"/>
    <lineage>
        <taxon>Eukaryota</taxon>
        <taxon>Fungi</taxon>
        <taxon>Dikarya</taxon>
        <taxon>Ascomycota</taxon>
        <taxon>Pezizomycotina</taxon>
        <taxon>Sordariomycetes</taxon>
        <taxon>Xylariomycetidae</taxon>
        <taxon>Xylariales</taxon>
        <taxon>Microdochiaceae</taxon>
        <taxon>Microdochium</taxon>
    </lineage>
</organism>
<dbReference type="Proteomes" id="UP000070501">
    <property type="component" value="Unassembled WGS sequence"/>
</dbReference>
<reference evidence="2" key="1">
    <citation type="submission" date="2016-02" db="EMBL/GenBank/DDBJ databases">
        <title>Draft genome sequence of Microdochium bolleyi, a fungal endophyte of beachgrass.</title>
        <authorList>
            <consortium name="DOE Joint Genome Institute"/>
            <person name="David A.S."/>
            <person name="May G."/>
            <person name="Haridas S."/>
            <person name="Lim J."/>
            <person name="Wang M."/>
            <person name="Labutti K."/>
            <person name="Lipzen A."/>
            <person name="Barry K."/>
            <person name="Grigoriev I.V."/>
        </authorList>
    </citation>
    <scope>NUCLEOTIDE SEQUENCE [LARGE SCALE GENOMIC DNA]</scope>
    <source>
        <strain evidence="2">J235TASD1</strain>
    </source>
</reference>
<proteinExistence type="predicted"/>
<name>A0A136J9H2_9PEZI</name>
<evidence type="ECO:0000313" key="2">
    <source>
        <dbReference type="Proteomes" id="UP000070501"/>
    </source>
</evidence>